<evidence type="ECO:0000313" key="3">
    <source>
        <dbReference type="Proteomes" id="UP001159363"/>
    </source>
</evidence>
<organism evidence="2 3">
    <name type="scientific">Dryococelus australis</name>
    <dbReference type="NCBI Taxonomy" id="614101"/>
    <lineage>
        <taxon>Eukaryota</taxon>
        <taxon>Metazoa</taxon>
        <taxon>Ecdysozoa</taxon>
        <taxon>Arthropoda</taxon>
        <taxon>Hexapoda</taxon>
        <taxon>Insecta</taxon>
        <taxon>Pterygota</taxon>
        <taxon>Neoptera</taxon>
        <taxon>Polyneoptera</taxon>
        <taxon>Phasmatodea</taxon>
        <taxon>Verophasmatodea</taxon>
        <taxon>Anareolatae</taxon>
        <taxon>Phasmatidae</taxon>
        <taxon>Eurycanthinae</taxon>
        <taxon>Dryococelus</taxon>
    </lineage>
</organism>
<dbReference type="Proteomes" id="UP001159363">
    <property type="component" value="Chromosome 15"/>
</dbReference>
<feature type="region of interest" description="Disordered" evidence="1">
    <location>
        <begin position="431"/>
        <end position="452"/>
    </location>
</feature>
<sequence length="908" mass="98712">MRETVPEARLVAFLSLPLRISTSDACPATTTPHGVVGVAGSEIQSARVAHVPFGVRKINSLINRPGREHYSPVSLPRFLTLDEQVYMALKPDTDGHILRTRRCFCSSATSHRKIVLVVMSAGVYVKTGLSAKASEMSITCKCNYECNNIAHDHKLKLFQDFYAMADNEKPNSYLIGLLVIIPVQRRRHDEKDGEEILSRAFKSAHFTVNSLWHPLAYELAHYTMQLVSNKEGVHLPVHESESCARGTKQAEGGDLHAPLPLEGRVADTRNGVESSGLSSRDGGGGGGKQTNVETAPRAFGNYAVANSTVCCGVTYRTGRLAFFLPCPSSCDCTFDRKFASPPLYHPRGNNEAQATSANLLSGGRGSIQLAPRACVSIVFAEKKPNLTTRILLPAHPARSLQPIFTARLPQLLILFARRDRIILSTSSCETGAESAKPGRWTQASKVKERGSDTGDTNTHVYCLIAPTRKACSVSVVRLYRDTRRHGPRELSPAPGRRWESRLSRRDATQLYGTGHEGRGKRTRCQRVLMRAYTKKRGSHEDDTASRIKRAITSTSTTLNRRAVMRCCISRDNGVIVPRESDCWKCQGKGRVGQAIRHSSVAGEPPASCRSVAACRTGEMRHSTGGEVKECSQIVNLFLLSVAPLPTARGSGGAVARALASRHGDLDSIPGSLHVAIVLNDAACRWVFSGCSRLTRSCIPAPLHSSVSFSVMSGDDGHLRVPAGKLRSDYWPPNKVYRVRFPAGSLPDFSPVGIVPHDATGRRGFLGVSLVSSLPFHQSFKTYPIKRRRNLSRVVLSFLILGKTHLHHAQAYREPKAKFGQRSLSLGYSVPQAVALLQSQRTSELLCAISAGAFTKSTGGRRVNLARGISTWAGDERCRPGAGTMVLITSSALASSRGGRPPPSPSADI</sequence>
<evidence type="ECO:0000256" key="1">
    <source>
        <dbReference type="SAM" id="MobiDB-lite"/>
    </source>
</evidence>
<reference evidence="2 3" key="1">
    <citation type="submission" date="2023-02" db="EMBL/GenBank/DDBJ databases">
        <title>LHISI_Scaffold_Assembly.</title>
        <authorList>
            <person name="Stuart O.P."/>
            <person name="Cleave R."/>
            <person name="Magrath M.J.L."/>
            <person name="Mikheyev A.S."/>
        </authorList>
    </citation>
    <scope>NUCLEOTIDE SEQUENCE [LARGE SCALE GENOMIC DNA]</scope>
    <source>
        <strain evidence="2">Daus_M_001</strain>
        <tissue evidence="2">Leg muscle</tissue>
    </source>
</reference>
<evidence type="ECO:0000313" key="2">
    <source>
        <dbReference type="EMBL" id="KAJ8866355.1"/>
    </source>
</evidence>
<comment type="caution">
    <text evidence="2">The sequence shown here is derived from an EMBL/GenBank/DDBJ whole genome shotgun (WGS) entry which is preliminary data.</text>
</comment>
<keyword evidence="3" id="KW-1185">Reference proteome</keyword>
<dbReference type="EMBL" id="JARBHB010000016">
    <property type="protein sequence ID" value="KAJ8866355.1"/>
    <property type="molecule type" value="Genomic_DNA"/>
</dbReference>
<feature type="region of interest" description="Disordered" evidence="1">
    <location>
        <begin position="244"/>
        <end position="292"/>
    </location>
</feature>
<name>A0ABQ9G1J3_9NEOP</name>
<protein>
    <submittedName>
        <fullName evidence="2">Uncharacterized protein</fullName>
    </submittedName>
</protein>
<proteinExistence type="predicted"/>
<gene>
    <name evidence="2" type="ORF">PR048_032198</name>
</gene>
<accession>A0ABQ9G1J3</accession>